<dbReference type="Proteomes" id="UP000564885">
    <property type="component" value="Unassembled WGS sequence"/>
</dbReference>
<dbReference type="InterPro" id="IPR020930">
    <property type="entry name" value="Ribosomal_uL5_bac-type"/>
</dbReference>
<dbReference type="GO" id="GO:0006412">
    <property type="term" value="P:translation"/>
    <property type="evidence" value="ECO:0007669"/>
    <property type="project" value="UniProtKB-UniRule"/>
</dbReference>
<comment type="similarity">
    <text evidence="5">Belongs to the bacterial ribosomal protein bL25 family. CTC subfamily.</text>
</comment>
<dbReference type="InterPro" id="IPR020056">
    <property type="entry name" value="Rbsml_bL25/Gln-tRNA_synth_N"/>
</dbReference>
<dbReference type="InterPro" id="IPR037121">
    <property type="entry name" value="Ribosomal_bL25_C"/>
</dbReference>
<evidence type="ECO:0000259" key="7">
    <source>
        <dbReference type="Pfam" id="PF14693"/>
    </source>
</evidence>
<comment type="function">
    <text evidence="5">This is one of the proteins that binds to the 5S RNA in the ribosome where it forms part of the central protuberance.</text>
</comment>
<dbReference type="Pfam" id="PF01386">
    <property type="entry name" value="Ribosomal_L25p"/>
    <property type="match status" value="1"/>
</dbReference>
<proteinExistence type="inferred from homology"/>
<feature type="domain" description="Large ribosomal subunit protein bL25 L25" evidence="6">
    <location>
        <begin position="7"/>
        <end position="94"/>
    </location>
</feature>
<dbReference type="Gene3D" id="2.170.120.20">
    <property type="entry name" value="Ribosomal protein L25, beta domain"/>
    <property type="match status" value="1"/>
</dbReference>
<dbReference type="RefSeq" id="WP_171219898.1">
    <property type="nucleotide sequence ID" value="NZ_JABEPP010000005.1"/>
</dbReference>
<comment type="subunit">
    <text evidence="5">Part of the 50S ribosomal subunit; part of the 5S rRNA/L5/L18/L25 subcomplex. Contacts the 5S rRNA. Binds to the 5S rRNA independently of L5 and L18.</text>
</comment>
<dbReference type="CDD" id="cd00495">
    <property type="entry name" value="Ribosomal_L25_TL5_CTC"/>
    <property type="match status" value="1"/>
</dbReference>
<dbReference type="InterPro" id="IPR029751">
    <property type="entry name" value="Ribosomal_L25_dom"/>
</dbReference>
<evidence type="ECO:0000256" key="1">
    <source>
        <dbReference type="ARBA" id="ARBA00022730"/>
    </source>
</evidence>
<dbReference type="GO" id="GO:0022625">
    <property type="term" value="C:cytosolic large ribosomal subunit"/>
    <property type="evidence" value="ECO:0007669"/>
    <property type="project" value="TreeGrafter"/>
</dbReference>
<dbReference type="PANTHER" id="PTHR33284">
    <property type="entry name" value="RIBOSOMAL PROTEIN L25/GLN-TRNA SYNTHETASE, ANTI-CODON-BINDING DOMAIN-CONTAINING PROTEIN"/>
    <property type="match status" value="1"/>
</dbReference>
<dbReference type="AlphaFoldDB" id="A0A849IES1"/>
<evidence type="ECO:0000256" key="2">
    <source>
        <dbReference type="ARBA" id="ARBA00022884"/>
    </source>
</evidence>
<reference evidence="8 9" key="1">
    <citation type="submission" date="2020-04" db="EMBL/GenBank/DDBJ databases">
        <title>Enterovirga sp. isolate from soil.</title>
        <authorList>
            <person name="Chea S."/>
            <person name="Kim D.-U."/>
        </authorList>
    </citation>
    <scope>NUCLEOTIDE SEQUENCE [LARGE SCALE GENOMIC DNA]</scope>
    <source>
        <strain evidence="8 9">DB1703</strain>
    </source>
</reference>
<accession>A0A849IES1</accession>
<evidence type="ECO:0000313" key="9">
    <source>
        <dbReference type="Proteomes" id="UP000564885"/>
    </source>
</evidence>
<dbReference type="GO" id="GO:0008097">
    <property type="term" value="F:5S rRNA binding"/>
    <property type="evidence" value="ECO:0007669"/>
    <property type="project" value="InterPro"/>
</dbReference>
<evidence type="ECO:0000256" key="5">
    <source>
        <dbReference type="HAMAP-Rule" id="MF_01334"/>
    </source>
</evidence>
<organism evidence="8 9">
    <name type="scientific">Enterovirga aerilata</name>
    <dbReference type="NCBI Taxonomy" id="2730920"/>
    <lineage>
        <taxon>Bacteria</taxon>
        <taxon>Pseudomonadati</taxon>
        <taxon>Pseudomonadota</taxon>
        <taxon>Alphaproteobacteria</taxon>
        <taxon>Hyphomicrobiales</taxon>
        <taxon>Methylobacteriaceae</taxon>
        <taxon>Enterovirga</taxon>
    </lineage>
</organism>
<dbReference type="HAMAP" id="MF_01334">
    <property type="entry name" value="Ribosomal_bL25_CTC"/>
    <property type="match status" value="1"/>
</dbReference>
<evidence type="ECO:0000313" key="8">
    <source>
        <dbReference type="EMBL" id="NNM74467.1"/>
    </source>
</evidence>
<keyword evidence="4 5" id="KW-0687">Ribonucleoprotein</keyword>
<feature type="domain" description="Large ribosomal subunit protein bL25 beta" evidence="7">
    <location>
        <begin position="103"/>
        <end position="186"/>
    </location>
</feature>
<keyword evidence="2 5" id="KW-0694">RNA-binding</keyword>
<keyword evidence="1 5" id="KW-0699">rRNA-binding</keyword>
<dbReference type="InterPro" id="IPR020057">
    <property type="entry name" value="Ribosomal_bL25_b-dom"/>
</dbReference>
<dbReference type="PANTHER" id="PTHR33284:SF1">
    <property type="entry name" value="RIBOSOMAL PROTEIN L25_GLN-TRNA SYNTHETASE, ANTI-CODON-BINDING DOMAIN-CONTAINING PROTEIN"/>
    <property type="match status" value="1"/>
</dbReference>
<protein>
    <recommendedName>
        <fullName evidence="5">Large ribosomal subunit protein bL25</fullName>
    </recommendedName>
    <alternativeName>
        <fullName evidence="5">General stress protein CTC</fullName>
    </alternativeName>
</protein>
<dbReference type="GO" id="GO:0003735">
    <property type="term" value="F:structural constituent of ribosome"/>
    <property type="evidence" value="ECO:0007669"/>
    <property type="project" value="InterPro"/>
</dbReference>
<name>A0A849IES1_9HYPH</name>
<dbReference type="Gene3D" id="2.40.240.10">
    <property type="entry name" value="Ribosomal Protein L25, Chain P"/>
    <property type="match status" value="1"/>
</dbReference>
<keyword evidence="9" id="KW-1185">Reference proteome</keyword>
<keyword evidence="3 5" id="KW-0689">Ribosomal protein</keyword>
<evidence type="ECO:0000259" key="6">
    <source>
        <dbReference type="Pfam" id="PF01386"/>
    </source>
</evidence>
<dbReference type="InterPro" id="IPR001021">
    <property type="entry name" value="Ribosomal_bL25_long"/>
</dbReference>
<sequence>MSAVRELKAVARERSGKGGARAERRQGRVPAVIYGGGADAVSIALDGNEMRQLIFAGHFLTTIFELDVGGNRTRVIPRDYQLDPVKDLPLHVDFMRLAEGQTITVEVPVHFVGQENCRGLKRGGTLNVVRHTVELIVPSDQIPDAIEASLEGLDINDSLHISAVTLPAGARPVIERDFTLATIAVPAGFKEEAPEATEAAPAAS</sequence>
<evidence type="ECO:0000256" key="4">
    <source>
        <dbReference type="ARBA" id="ARBA00023274"/>
    </source>
</evidence>
<dbReference type="EMBL" id="JABEPP010000005">
    <property type="protein sequence ID" value="NNM74467.1"/>
    <property type="molecule type" value="Genomic_DNA"/>
</dbReference>
<comment type="caution">
    <text evidence="8">The sequence shown here is derived from an EMBL/GenBank/DDBJ whole genome shotgun (WGS) entry which is preliminary data.</text>
</comment>
<gene>
    <name evidence="5" type="primary">rplY</name>
    <name evidence="5" type="synonym">ctc</name>
    <name evidence="8" type="ORF">HJG44_19085</name>
</gene>
<dbReference type="NCBIfam" id="NF004128">
    <property type="entry name" value="PRK05618.1-2"/>
    <property type="match status" value="1"/>
</dbReference>
<dbReference type="Pfam" id="PF14693">
    <property type="entry name" value="Ribosomal_TL5_C"/>
    <property type="match status" value="1"/>
</dbReference>
<evidence type="ECO:0000256" key="3">
    <source>
        <dbReference type="ARBA" id="ARBA00022980"/>
    </source>
</evidence>
<dbReference type="NCBIfam" id="TIGR00731">
    <property type="entry name" value="bL25_bact_ctc"/>
    <property type="match status" value="1"/>
</dbReference>
<dbReference type="SUPFAM" id="SSF50715">
    <property type="entry name" value="Ribosomal protein L25-like"/>
    <property type="match status" value="1"/>
</dbReference>
<dbReference type="InterPro" id="IPR011035">
    <property type="entry name" value="Ribosomal_bL25/Gln-tRNA_synth"/>
</dbReference>